<dbReference type="InterPro" id="IPR041588">
    <property type="entry name" value="Integrase_H2C2"/>
</dbReference>
<keyword evidence="5" id="KW-1185">Reference proteome</keyword>
<dbReference type="Gene3D" id="3.30.420.10">
    <property type="entry name" value="Ribonuclease H-like superfamily/Ribonuclease H"/>
    <property type="match status" value="1"/>
</dbReference>
<name>A0ABQ8LIM4_LABRO</name>
<feature type="region of interest" description="Disordered" evidence="2">
    <location>
        <begin position="38"/>
        <end position="66"/>
    </location>
</feature>
<proteinExistence type="predicted"/>
<organism evidence="4 5">
    <name type="scientific">Labeo rohita</name>
    <name type="common">Indian major carp</name>
    <name type="synonym">Cyprinus rohita</name>
    <dbReference type="NCBI Taxonomy" id="84645"/>
    <lineage>
        <taxon>Eukaryota</taxon>
        <taxon>Metazoa</taxon>
        <taxon>Chordata</taxon>
        <taxon>Craniata</taxon>
        <taxon>Vertebrata</taxon>
        <taxon>Euteleostomi</taxon>
        <taxon>Actinopterygii</taxon>
        <taxon>Neopterygii</taxon>
        <taxon>Teleostei</taxon>
        <taxon>Ostariophysi</taxon>
        <taxon>Cypriniformes</taxon>
        <taxon>Cyprinidae</taxon>
        <taxon>Labeoninae</taxon>
        <taxon>Labeonini</taxon>
        <taxon>Labeo</taxon>
    </lineage>
</organism>
<evidence type="ECO:0000256" key="2">
    <source>
        <dbReference type="SAM" id="MobiDB-lite"/>
    </source>
</evidence>
<reference evidence="4 5" key="1">
    <citation type="submission" date="2022-01" db="EMBL/GenBank/DDBJ databases">
        <title>A high-quality chromosome-level genome assembly of rohu carp, Labeo rohita.</title>
        <authorList>
            <person name="Arick M.A. II"/>
            <person name="Hsu C.-Y."/>
            <person name="Magbanua Z."/>
            <person name="Pechanova O."/>
            <person name="Grover C."/>
            <person name="Miller E."/>
            <person name="Thrash A."/>
            <person name="Ezzel L."/>
            <person name="Alam S."/>
            <person name="Benzie J."/>
            <person name="Hamilton M."/>
            <person name="Karsi A."/>
            <person name="Lawrence M.L."/>
            <person name="Peterson D.G."/>
        </authorList>
    </citation>
    <scope>NUCLEOTIDE SEQUENCE [LARGE SCALE GENOMIC DNA]</scope>
    <source>
        <strain evidence="5">BAU-BD-2019</strain>
        <tissue evidence="4">Blood</tissue>
    </source>
</reference>
<dbReference type="InterPro" id="IPR001584">
    <property type="entry name" value="Integrase_cat-core"/>
</dbReference>
<dbReference type="PANTHER" id="PTHR37984:SF15">
    <property type="entry name" value="INTEGRASE CATALYTIC DOMAIN-CONTAINING PROTEIN"/>
    <property type="match status" value="1"/>
</dbReference>
<dbReference type="Gene3D" id="1.10.340.70">
    <property type="match status" value="1"/>
</dbReference>
<dbReference type="InterPro" id="IPR012337">
    <property type="entry name" value="RNaseH-like_sf"/>
</dbReference>
<dbReference type="InterPro" id="IPR036397">
    <property type="entry name" value="RNaseH_sf"/>
</dbReference>
<dbReference type="InterPro" id="IPR050951">
    <property type="entry name" value="Retrovirus_Pol_polyprotein"/>
</dbReference>
<evidence type="ECO:0000313" key="5">
    <source>
        <dbReference type="Proteomes" id="UP000830375"/>
    </source>
</evidence>
<evidence type="ECO:0000259" key="3">
    <source>
        <dbReference type="PROSITE" id="PS50994"/>
    </source>
</evidence>
<dbReference type="Proteomes" id="UP000830375">
    <property type="component" value="Unassembled WGS sequence"/>
</dbReference>
<accession>A0ABQ8LIM4</accession>
<dbReference type="SUPFAM" id="SSF53098">
    <property type="entry name" value="Ribonuclease H-like"/>
    <property type="match status" value="1"/>
</dbReference>
<evidence type="ECO:0000313" key="4">
    <source>
        <dbReference type="EMBL" id="KAI2650219.1"/>
    </source>
</evidence>
<sequence>MAHLPTAKLGVVEQRWVAQLASYDFVVKYRAGRENGNADSLSRLPVCPTEPKPSGEVQHTDASGDVTLPGALGTDEWREAQQEDEDLQLVMQYVSSASVPSGPERRTLPVMVQQLLRHVSRLTVIDGVLYKRMTDPNTHECQFQIVCSAAKQEEIWQQYHEALAHAGIERTLTRVRYHFFWPKMEEVVRGFHSGCIACSLQKEKNSCKALNLNPISVSCPLEIIALEFLSLGRPNDIYQNILVMINMFTRYAWAVPTKDQTAQTTVRALWTNVVQTFGCPLRFHSDRGPNFESESVQEFCQLYGTTKSRTTPYHPAGIGRVVGVNQTLLNMLRTLEKEKQDRWPDFLSELMQAYNNTVHSATGFAPSYLMFGRTVRIPVDLELGVLVDQQKRGLRGWVQDHYKKIKWVYAVAKSKMDQSAETMKQTYDHGAKDVPLLIGQRVWVRDRNRQGRGKLCRFWDPLPHVIVGTLGEMGLVYRVKPEKGGKEKVLHRNALKWCTAPEAEVILIPLVLHLQLQPEILYLIASGLPRLLNLLMWGMTLLDESWMVD</sequence>
<gene>
    <name evidence="4" type="ORF">H4Q32_000158</name>
</gene>
<evidence type="ECO:0000256" key="1">
    <source>
        <dbReference type="ARBA" id="ARBA00039658"/>
    </source>
</evidence>
<dbReference type="PROSITE" id="PS50994">
    <property type="entry name" value="INTEGRASE"/>
    <property type="match status" value="1"/>
</dbReference>
<dbReference type="Pfam" id="PF17921">
    <property type="entry name" value="Integrase_H2C2"/>
    <property type="match status" value="1"/>
</dbReference>
<comment type="caution">
    <text evidence="4">The sequence shown here is derived from an EMBL/GenBank/DDBJ whole genome shotgun (WGS) entry which is preliminary data.</text>
</comment>
<dbReference type="EMBL" id="JACTAM010000022">
    <property type="protein sequence ID" value="KAI2650219.1"/>
    <property type="molecule type" value="Genomic_DNA"/>
</dbReference>
<protein>
    <recommendedName>
        <fullName evidence="1">Gypsy retrotransposon integrase-like protein 1</fullName>
    </recommendedName>
</protein>
<feature type="domain" description="Integrase catalytic" evidence="3">
    <location>
        <begin position="216"/>
        <end position="374"/>
    </location>
</feature>
<dbReference type="Pfam" id="PF00665">
    <property type="entry name" value="rve"/>
    <property type="match status" value="1"/>
</dbReference>
<dbReference type="PANTHER" id="PTHR37984">
    <property type="entry name" value="PROTEIN CBG26694"/>
    <property type="match status" value="1"/>
</dbReference>